<dbReference type="PANTHER" id="PTHR44688">
    <property type="entry name" value="DNA-BINDING TRANSCRIPTIONAL ACTIVATOR DEVR_DOSR"/>
    <property type="match status" value="1"/>
</dbReference>
<dbReference type="PANTHER" id="PTHR44688:SF16">
    <property type="entry name" value="DNA-BINDING TRANSCRIPTIONAL ACTIVATOR DEVR_DOSR"/>
    <property type="match status" value="1"/>
</dbReference>
<sequence>MMNTVTYPDRRSTAKPSTLLSPSQLFQVLVESQIDGAMILTDTGELVVSNTNASQICHQLTHQLTQTLSKVPQQIWRCCQTLIEDQLKLIEDEIKIDEAGVIRIRAWWLASGYGDQPHLFVTLEDQHQSAEHRARAEARKYGLTDRETQVWLLKRAGYSYKAIAAELHIAEDTVKKHIKSIHAKRDASEWVNHELNN</sequence>
<evidence type="ECO:0000256" key="3">
    <source>
        <dbReference type="ARBA" id="ARBA00023163"/>
    </source>
</evidence>
<dbReference type="RefSeq" id="WP_316430236.1">
    <property type="nucleotide sequence ID" value="NZ_CP053586.1"/>
</dbReference>
<dbReference type="SMART" id="SM00421">
    <property type="entry name" value="HTH_LUXR"/>
    <property type="match status" value="1"/>
</dbReference>
<dbReference type="InterPro" id="IPR016032">
    <property type="entry name" value="Sig_transdc_resp-reg_C-effctor"/>
</dbReference>
<dbReference type="Gene3D" id="1.10.10.10">
    <property type="entry name" value="Winged helix-like DNA-binding domain superfamily/Winged helix DNA-binding domain"/>
    <property type="match status" value="1"/>
</dbReference>
<accession>A0AA97AHE3</accession>
<evidence type="ECO:0000313" key="5">
    <source>
        <dbReference type="EMBL" id="WNZ24434.1"/>
    </source>
</evidence>
<evidence type="ECO:0000259" key="4">
    <source>
        <dbReference type="PROSITE" id="PS00622"/>
    </source>
</evidence>
<reference evidence="5" key="1">
    <citation type="submission" date="2020-05" db="EMBL/GenBank/DDBJ databases">
        <authorList>
            <person name="Zhu T."/>
            <person name="Keshari N."/>
            <person name="Lu X."/>
        </authorList>
    </citation>
    <scope>NUCLEOTIDE SEQUENCE</scope>
    <source>
        <strain evidence="5">NK1-12</strain>
    </source>
</reference>
<organism evidence="5">
    <name type="scientific">Leptolyngbya sp. NK1-12</name>
    <dbReference type="NCBI Taxonomy" id="2547451"/>
    <lineage>
        <taxon>Bacteria</taxon>
        <taxon>Bacillati</taxon>
        <taxon>Cyanobacteriota</taxon>
        <taxon>Cyanophyceae</taxon>
        <taxon>Leptolyngbyales</taxon>
        <taxon>Leptolyngbyaceae</taxon>
        <taxon>Leptolyngbya group</taxon>
        <taxon>Leptolyngbya</taxon>
    </lineage>
</organism>
<proteinExistence type="predicted"/>
<keyword evidence="2" id="KW-0238">DNA-binding</keyword>
<gene>
    <name evidence="5" type="ORF">HJG54_17280</name>
</gene>
<dbReference type="GO" id="GO:0003677">
    <property type="term" value="F:DNA binding"/>
    <property type="evidence" value="ECO:0007669"/>
    <property type="project" value="UniProtKB-KW"/>
</dbReference>
<keyword evidence="3" id="KW-0804">Transcription</keyword>
<dbReference type="GO" id="GO:0006355">
    <property type="term" value="P:regulation of DNA-templated transcription"/>
    <property type="evidence" value="ECO:0007669"/>
    <property type="project" value="InterPro"/>
</dbReference>
<dbReference type="CDD" id="cd06170">
    <property type="entry name" value="LuxR_C_like"/>
    <property type="match status" value="1"/>
</dbReference>
<dbReference type="PRINTS" id="PR00038">
    <property type="entry name" value="HTHLUXR"/>
</dbReference>
<evidence type="ECO:0000256" key="1">
    <source>
        <dbReference type="ARBA" id="ARBA00023015"/>
    </source>
</evidence>
<dbReference type="AlphaFoldDB" id="A0AA97AHE3"/>
<dbReference type="SUPFAM" id="SSF46894">
    <property type="entry name" value="C-terminal effector domain of the bipartite response regulators"/>
    <property type="match status" value="1"/>
</dbReference>
<dbReference type="EMBL" id="CP053586">
    <property type="protein sequence ID" value="WNZ24434.1"/>
    <property type="molecule type" value="Genomic_DNA"/>
</dbReference>
<feature type="domain" description="HTH luxR-type" evidence="4">
    <location>
        <begin position="157"/>
        <end position="184"/>
    </location>
</feature>
<protein>
    <submittedName>
        <fullName evidence="5">Helix-turn-helix transcriptional regulator</fullName>
    </submittedName>
</protein>
<dbReference type="InterPro" id="IPR000792">
    <property type="entry name" value="Tscrpt_reg_LuxR_C"/>
</dbReference>
<dbReference type="Pfam" id="PF00196">
    <property type="entry name" value="GerE"/>
    <property type="match status" value="1"/>
</dbReference>
<dbReference type="InterPro" id="IPR036388">
    <property type="entry name" value="WH-like_DNA-bd_sf"/>
</dbReference>
<name>A0AA97AHE3_9CYAN</name>
<evidence type="ECO:0000256" key="2">
    <source>
        <dbReference type="ARBA" id="ARBA00023125"/>
    </source>
</evidence>
<dbReference type="PROSITE" id="PS00622">
    <property type="entry name" value="HTH_LUXR_1"/>
    <property type="match status" value="1"/>
</dbReference>
<keyword evidence="1" id="KW-0805">Transcription regulation</keyword>